<keyword evidence="4" id="KW-0862">Zinc</keyword>
<dbReference type="SUPFAM" id="SSF57667">
    <property type="entry name" value="beta-beta-alpha zinc fingers"/>
    <property type="match status" value="1"/>
</dbReference>
<keyword evidence="7" id="KW-0804">Transcription</keyword>
<name>A0AA47MC53_MERPO</name>
<reference evidence="11" key="1">
    <citation type="journal article" date="2023" name="Front. Mar. Sci.">
        <title>A new Merluccius polli reference genome to investigate the effects of global change in West African waters.</title>
        <authorList>
            <person name="Mateo J.L."/>
            <person name="Blanco-Fernandez C."/>
            <person name="Garcia-Vazquez E."/>
            <person name="Machado-Schiaffino G."/>
        </authorList>
    </citation>
    <scope>NUCLEOTIDE SEQUENCE</scope>
    <source>
        <strain evidence="11">C29</strain>
        <tissue evidence="11">Fin</tissue>
    </source>
</reference>
<accession>A0AA47MC53</accession>
<evidence type="ECO:0000256" key="3">
    <source>
        <dbReference type="ARBA" id="ARBA00022771"/>
    </source>
</evidence>
<evidence type="ECO:0000256" key="8">
    <source>
        <dbReference type="ARBA" id="ARBA00023242"/>
    </source>
</evidence>
<dbReference type="SUPFAM" id="SSF53098">
    <property type="entry name" value="Ribonuclease H-like"/>
    <property type="match status" value="1"/>
</dbReference>
<dbReference type="SUPFAM" id="SSF140996">
    <property type="entry name" value="Hermes dimerisation domain"/>
    <property type="match status" value="1"/>
</dbReference>
<dbReference type="SMART" id="SM00614">
    <property type="entry name" value="ZnF_BED"/>
    <property type="match status" value="1"/>
</dbReference>
<dbReference type="GO" id="GO:0005634">
    <property type="term" value="C:nucleus"/>
    <property type="evidence" value="ECO:0007669"/>
    <property type="project" value="UniProtKB-SubCell"/>
</dbReference>
<protein>
    <submittedName>
        <fullName evidence="11">Zinc finger BED domain-containing protein 4</fullName>
    </submittedName>
</protein>
<keyword evidence="3 9" id="KW-0863">Zinc-finger</keyword>
<dbReference type="GO" id="GO:0003677">
    <property type="term" value="F:DNA binding"/>
    <property type="evidence" value="ECO:0007669"/>
    <property type="project" value="UniProtKB-KW"/>
</dbReference>
<dbReference type="GO" id="GO:0008270">
    <property type="term" value="F:zinc ion binding"/>
    <property type="evidence" value="ECO:0007669"/>
    <property type="project" value="UniProtKB-KW"/>
</dbReference>
<evidence type="ECO:0000256" key="6">
    <source>
        <dbReference type="ARBA" id="ARBA00023125"/>
    </source>
</evidence>
<dbReference type="InterPro" id="IPR036236">
    <property type="entry name" value="Znf_C2H2_sf"/>
</dbReference>
<dbReference type="PANTHER" id="PTHR46481">
    <property type="entry name" value="ZINC FINGER BED DOMAIN-CONTAINING PROTEIN 4"/>
    <property type="match status" value="1"/>
</dbReference>
<dbReference type="InterPro" id="IPR052035">
    <property type="entry name" value="ZnF_BED_domain_contain"/>
</dbReference>
<dbReference type="InterPro" id="IPR003656">
    <property type="entry name" value="Znf_BED"/>
</dbReference>
<evidence type="ECO:0000256" key="7">
    <source>
        <dbReference type="ARBA" id="ARBA00023163"/>
    </source>
</evidence>
<dbReference type="InterPro" id="IPR008906">
    <property type="entry name" value="HATC_C_dom"/>
</dbReference>
<dbReference type="GO" id="GO:0009791">
    <property type="term" value="P:post-embryonic development"/>
    <property type="evidence" value="ECO:0007669"/>
    <property type="project" value="UniProtKB-ARBA"/>
</dbReference>
<keyword evidence="6" id="KW-0238">DNA-binding</keyword>
<evidence type="ECO:0000256" key="4">
    <source>
        <dbReference type="ARBA" id="ARBA00022833"/>
    </source>
</evidence>
<keyword evidence="5" id="KW-0805">Transcription regulation</keyword>
<dbReference type="AlphaFoldDB" id="A0AA47MC53"/>
<dbReference type="Pfam" id="PF02892">
    <property type="entry name" value="zf-BED"/>
    <property type="match status" value="1"/>
</dbReference>
<evidence type="ECO:0000256" key="5">
    <source>
        <dbReference type="ARBA" id="ARBA00023015"/>
    </source>
</evidence>
<comment type="caution">
    <text evidence="11">The sequence shown here is derived from an EMBL/GenBank/DDBJ whole genome shotgun (WGS) entry which is preliminary data.</text>
</comment>
<evidence type="ECO:0000256" key="1">
    <source>
        <dbReference type="ARBA" id="ARBA00004123"/>
    </source>
</evidence>
<gene>
    <name evidence="11" type="primary">ZBED4_31</name>
    <name evidence="11" type="ORF">N1851_026418</name>
</gene>
<dbReference type="PANTHER" id="PTHR46481:SF10">
    <property type="entry name" value="ZINC FINGER BED DOMAIN-CONTAINING PROTEIN 39"/>
    <property type="match status" value="1"/>
</dbReference>
<evidence type="ECO:0000313" key="11">
    <source>
        <dbReference type="EMBL" id="KAK0137381.1"/>
    </source>
</evidence>
<evidence type="ECO:0000259" key="10">
    <source>
        <dbReference type="PROSITE" id="PS50808"/>
    </source>
</evidence>
<organism evidence="11 12">
    <name type="scientific">Merluccius polli</name>
    <name type="common">Benguela hake</name>
    <name type="synonym">Merluccius cadenati</name>
    <dbReference type="NCBI Taxonomy" id="89951"/>
    <lineage>
        <taxon>Eukaryota</taxon>
        <taxon>Metazoa</taxon>
        <taxon>Chordata</taxon>
        <taxon>Craniata</taxon>
        <taxon>Vertebrata</taxon>
        <taxon>Euteleostomi</taxon>
        <taxon>Actinopterygii</taxon>
        <taxon>Neopterygii</taxon>
        <taxon>Teleostei</taxon>
        <taxon>Neoteleostei</taxon>
        <taxon>Acanthomorphata</taxon>
        <taxon>Zeiogadaria</taxon>
        <taxon>Gadariae</taxon>
        <taxon>Gadiformes</taxon>
        <taxon>Gadoidei</taxon>
        <taxon>Merlucciidae</taxon>
        <taxon>Merluccius</taxon>
    </lineage>
</organism>
<dbReference type="Pfam" id="PF05699">
    <property type="entry name" value="Dimer_Tnp_hAT"/>
    <property type="match status" value="1"/>
</dbReference>
<keyword evidence="2" id="KW-0479">Metal-binding</keyword>
<evidence type="ECO:0000256" key="2">
    <source>
        <dbReference type="ARBA" id="ARBA00022723"/>
    </source>
</evidence>
<evidence type="ECO:0000256" key="9">
    <source>
        <dbReference type="PROSITE-ProRule" id="PRU00027"/>
    </source>
</evidence>
<dbReference type="EMBL" id="JAOPHQ010004888">
    <property type="protein sequence ID" value="KAK0137381.1"/>
    <property type="molecule type" value="Genomic_DNA"/>
</dbReference>
<sequence>MSSPVWNFFKVSEKDLKLFVCKTCNMQIPRGGNQPRQFNTTNLIRHLRTRHTTEYGYEYEKQARIPKTPVTQLTINETFRRLEPYSRDSKRWRDITTKLIEFIGLDEQPLSVVENTGFRRLISFLEPRYAPPGRKYPTDVCLPQLYETVYTHIDRLMKDNVTSISFTTDIWTSSACPMSMLSLTAHFIDPNFQRHNLLLHCQEFTGSHTADALAGAFGRMFESWSIPRDKVHAVLRDNARNMEKAMRDAALPSLPCMAHTLQLVVSEGVLSQQSISDMISSGRCIVGHFKHSPLAYSRLHDIQKQLGQTTRKLQQDVPTRWNSSLYMLQSLLEQKHSLSAYAADYELPCSFTSNQWKLIENMTSLLAPFEELTQQISSSSATAADVIPSIKALTRLLEKTADSDHGVKTSKTTLLEAVQRRFADIGSENLFVVATILDPRYKERYFPDHLKPHLRDVLRDVVAALPGHGTQQPISLKACGSKSPQKKKSAASSVQAMFAELVDENEKLRAEESPLTSQINLYLSEPLTPHSGQPLAYWQANKERFPALAEGARAYLCTPCTSVDSERLFSTAAHVMDEKRNRLTSKNAEMLIFKKKNLPFMLEN</sequence>
<proteinExistence type="predicted"/>
<evidence type="ECO:0000313" key="12">
    <source>
        <dbReference type="Proteomes" id="UP001174136"/>
    </source>
</evidence>
<feature type="domain" description="BED-type" evidence="10">
    <location>
        <begin position="1"/>
        <end position="58"/>
    </location>
</feature>
<dbReference type="PROSITE" id="PS50808">
    <property type="entry name" value="ZF_BED"/>
    <property type="match status" value="1"/>
</dbReference>
<comment type="subcellular location">
    <subcellularLocation>
        <location evidence="1">Nucleus</location>
    </subcellularLocation>
</comment>
<dbReference type="GO" id="GO:0046983">
    <property type="term" value="F:protein dimerization activity"/>
    <property type="evidence" value="ECO:0007669"/>
    <property type="project" value="InterPro"/>
</dbReference>
<dbReference type="Proteomes" id="UP001174136">
    <property type="component" value="Unassembled WGS sequence"/>
</dbReference>
<keyword evidence="12" id="KW-1185">Reference proteome</keyword>
<dbReference type="InterPro" id="IPR012337">
    <property type="entry name" value="RNaseH-like_sf"/>
</dbReference>
<keyword evidence="8" id="KW-0539">Nucleus</keyword>